<evidence type="ECO:0000313" key="3">
    <source>
        <dbReference type="Proteomes" id="UP000576480"/>
    </source>
</evidence>
<sequence>PPLSLGILASLTPDDVEISLTDENLQEIDFQEKVDLVAITTMTAAAPPDPTRSPKSSVLMGPGLSWVEFIPVRFRKRQLTRLMPYASERQRTTGPNSLKTLRGDN</sequence>
<dbReference type="Proteomes" id="UP000576480">
    <property type="component" value="Unassembled WGS sequence"/>
</dbReference>
<name>A0A6V8PU25_9ACTN</name>
<reference evidence="2 3" key="1">
    <citation type="journal article" date="2020" name="Front. Microbiol.">
        <title>Single-cell genomics of novel Actinobacteria with the Wood-Ljungdahl pathway discovered in a serpentinizing system.</title>
        <authorList>
            <person name="Merino N."/>
            <person name="Kawai M."/>
            <person name="Boyd E.S."/>
            <person name="Colman D.R."/>
            <person name="McGlynn S.E."/>
            <person name="Nealson K.H."/>
            <person name="Kurokawa K."/>
            <person name="Hongoh Y."/>
        </authorList>
    </citation>
    <scope>NUCLEOTIDE SEQUENCE [LARGE SCALE GENOMIC DNA]</scope>
    <source>
        <strain evidence="2 3">S43</strain>
    </source>
</reference>
<gene>
    <name evidence="2" type="ORF">HKBW3S43_01866</name>
</gene>
<organism evidence="2 3">
    <name type="scientific">Candidatus Hakubella thermalkaliphila</name>
    <dbReference type="NCBI Taxonomy" id="2754717"/>
    <lineage>
        <taxon>Bacteria</taxon>
        <taxon>Bacillati</taxon>
        <taxon>Actinomycetota</taxon>
        <taxon>Actinomycetota incertae sedis</taxon>
        <taxon>Candidatus Hakubellales</taxon>
        <taxon>Candidatus Hakubellaceae</taxon>
        <taxon>Candidatus Hakubella</taxon>
    </lineage>
</organism>
<dbReference type="AlphaFoldDB" id="A0A6V8PU25"/>
<comment type="caution">
    <text evidence="2">The sequence shown here is derived from an EMBL/GenBank/DDBJ whole genome shotgun (WGS) entry which is preliminary data.</text>
</comment>
<accession>A0A6V8PU25</accession>
<evidence type="ECO:0000313" key="2">
    <source>
        <dbReference type="EMBL" id="GFP36079.1"/>
    </source>
</evidence>
<protein>
    <submittedName>
        <fullName evidence="2">Uncharacterized protein</fullName>
    </submittedName>
</protein>
<feature type="non-terminal residue" evidence="2">
    <location>
        <position position="1"/>
    </location>
</feature>
<evidence type="ECO:0000256" key="1">
    <source>
        <dbReference type="SAM" id="MobiDB-lite"/>
    </source>
</evidence>
<proteinExistence type="predicted"/>
<feature type="region of interest" description="Disordered" evidence="1">
    <location>
        <begin position="85"/>
        <end position="105"/>
    </location>
</feature>
<dbReference type="EMBL" id="BLSB01000391">
    <property type="protein sequence ID" value="GFP36079.1"/>
    <property type="molecule type" value="Genomic_DNA"/>
</dbReference>